<organism evidence="3 4">
    <name type="scientific">Rhododendron griersonianum</name>
    <dbReference type="NCBI Taxonomy" id="479676"/>
    <lineage>
        <taxon>Eukaryota</taxon>
        <taxon>Viridiplantae</taxon>
        <taxon>Streptophyta</taxon>
        <taxon>Embryophyta</taxon>
        <taxon>Tracheophyta</taxon>
        <taxon>Spermatophyta</taxon>
        <taxon>Magnoliopsida</taxon>
        <taxon>eudicotyledons</taxon>
        <taxon>Gunneridae</taxon>
        <taxon>Pentapetalae</taxon>
        <taxon>asterids</taxon>
        <taxon>Ericales</taxon>
        <taxon>Ericaceae</taxon>
        <taxon>Ericoideae</taxon>
        <taxon>Rhodoreae</taxon>
        <taxon>Rhododendron</taxon>
    </lineage>
</organism>
<dbReference type="Proteomes" id="UP000823749">
    <property type="component" value="Chromosome 4"/>
</dbReference>
<dbReference type="AlphaFoldDB" id="A0AAV6KNJ5"/>
<accession>A0AAV6KNJ5</accession>
<feature type="repeat" description="Hemopexin" evidence="1">
    <location>
        <begin position="392"/>
        <end position="439"/>
    </location>
</feature>
<dbReference type="InterPro" id="IPR054695">
    <property type="entry name" value="Pierisin-like_dom"/>
</dbReference>
<dbReference type="SMART" id="SM00120">
    <property type="entry name" value="HX"/>
    <property type="match status" value="4"/>
</dbReference>
<dbReference type="Gene3D" id="2.110.10.10">
    <property type="entry name" value="Hemopexin-like domain"/>
    <property type="match status" value="1"/>
</dbReference>
<reference evidence="3" key="1">
    <citation type="submission" date="2020-08" db="EMBL/GenBank/DDBJ databases">
        <title>Plant Genome Project.</title>
        <authorList>
            <person name="Zhang R.-G."/>
        </authorList>
    </citation>
    <scope>NUCLEOTIDE SEQUENCE</scope>
    <source>
        <strain evidence="3">WSP0</strain>
        <tissue evidence="3">Leaf</tissue>
    </source>
</reference>
<dbReference type="PROSITE" id="PS51642">
    <property type="entry name" value="HEMOPEXIN_2"/>
    <property type="match status" value="2"/>
</dbReference>
<dbReference type="InterPro" id="IPR036375">
    <property type="entry name" value="Hemopexin-like_dom_sf"/>
</dbReference>
<gene>
    <name evidence="3" type="ORF">RHGRI_011816</name>
</gene>
<dbReference type="SUPFAM" id="SSF56399">
    <property type="entry name" value="ADP-ribosylation"/>
    <property type="match status" value="1"/>
</dbReference>
<evidence type="ECO:0000313" key="4">
    <source>
        <dbReference type="Proteomes" id="UP000823749"/>
    </source>
</evidence>
<dbReference type="EMBL" id="JACTNZ010000004">
    <property type="protein sequence ID" value="KAG5554070.1"/>
    <property type="molecule type" value="Genomic_DNA"/>
</dbReference>
<dbReference type="InterPro" id="IPR018487">
    <property type="entry name" value="Hemopexin-like_repeat"/>
</dbReference>
<comment type="caution">
    <text evidence="3">The sequence shown here is derived from an EMBL/GenBank/DDBJ whole genome shotgun (WGS) entry which is preliminary data.</text>
</comment>
<keyword evidence="4" id="KW-1185">Reference proteome</keyword>
<sequence length="535" mass="60399">MSIPPDVQSRGCAANFPQPVSEEDHRTIDCLVETVHQVNCPPLRHILYRSGIGEQDILRHVFRWDLTPYQEVFRNGFQARRPQQGTPDEVYYNLEHYVRHVGGRPLDYRLPATHAFISTMLNTDWHPSLDDVTETEIEVYRYEIYAPGGIWIAQTLGDTYEYPAQDEVCFVVGIVPQYIRSAQRFMLTVTASTRSTRLVRVDNIIVLNGNFNPQSHPSRLLNIHRPIFDYKDPAINRKAHLTIRIYRPPAVSEQESQQVPIDSTTTNWYAGDVANYESYINAAFRSSRTNEAYLFMMNEYVLLNYAPGTTDDKVVKGPLFICDGYGSLTGTAFAEHGIDSAFGSHYGDEAFIFSGNLCAQINYAPGTTNDKIIKGPMTITAMFPLFKGTVFKSGVDAAFEATNKGEAYLFKDNQYALINYSSDSKLIEVRRITQGFPSLENTIFESGIDAAFASHRTNEAYIYKGDSYALIYFAPGTTDDRIIGGVRKILPNWPSLANVLPRKNRGLDFHYHTKPDPTCLKPPQKPSCCSHCTIL</sequence>
<dbReference type="Pfam" id="PF00045">
    <property type="entry name" value="Hemopexin"/>
    <property type="match status" value="1"/>
</dbReference>
<proteinExistence type="predicted"/>
<feature type="domain" description="Pierisin-like" evidence="2">
    <location>
        <begin position="62"/>
        <end position="186"/>
    </location>
</feature>
<evidence type="ECO:0000259" key="2">
    <source>
        <dbReference type="Pfam" id="PF22596"/>
    </source>
</evidence>
<name>A0AAV6KNJ5_9ERIC</name>
<evidence type="ECO:0000256" key="1">
    <source>
        <dbReference type="PROSITE-ProRule" id="PRU01011"/>
    </source>
</evidence>
<evidence type="ECO:0000313" key="3">
    <source>
        <dbReference type="EMBL" id="KAG5554070.1"/>
    </source>
</evidence>
<dbReference type="Gene3D" id="3.90.210.10">
    <property type="entry name" value="Heat-Labile Enterotoxin, subunit A"/>
    <property type="match status" value="1"/>
</dbReference>
<feature type="repeat" description="Hemopexin" evidence="1">
    <location>
        <begin position="445"/>
        <end position="496"/>
    </location>
</feature>
<dbReference type="SUPFAM" id="SSF50923">
    <property type="entry name" value="Hemopexin-like domain"/>
    <property type="match status" value="1"/>
</dbReference>
<dbReference type="Pfam" id="PF22596">
    <property type="entry name" value="Scabin-like"/>
    <property type="match status" value="1"/>
</dbReference>
<protein>
    <recommendedName>
        <fullName evidence="2">Pierisin-like domain-containing protein</fullName>
    </recommendedName>
</protein>